<dbReference type="Proteomes" id="UP000194946">
    <property type="component" value="Unassembled WGS sequence"/>
</dbReference>
<dbReference type="SUPFAM" id="SSF53041">
    <property type="entry name" value="Resolvase-like"/>
    <property type="match status" value="1"/>
</dbReference>
<evidence type="ECO:0000313" key="8">
    <source>
        <dbReference type="Proteomes" id="UP000194946"/>
    </source>
</evidence>
<dbReference type="SMART" id="SM00857">
    <property type="entry name" value="Resolvase"/>
    <property type="match status" value="1"/>
</dbReference>
<dbReference type="CDD" id="cd03768">
    <property type="entry name" value="SR_ResInv"/>
    <property type="match status" value="1"/>
</dbReference>
<dbReference type="GO" id="GO:0000150">
    <property type="term" value="F:DNA strand exchange activity"/>
    <property type="evidence" value="ECO:0007669"/>
    <property type="project" value="InterPro"/>
</dbReference>
<evidence type="ECO:0000256" key="3">
    <source>
        <dbReference type="ARBA" id="ARBA00023125"/>
    </source>
</evidence>
<dbReference type="InterPro" id="IPR050639">
    <property type="entry name" value="SSR_resolvase"/>
</dbReference>
<comment type="caution">
    <text evidence="7">The sequence shown here is derived from an EMBL/GenBank/DDBJ whole genome shotgun (WGS) entry which is preliminary data.</text>
</comment>
<dbReference type="PROSITE" id="PS00398">
    <property type="entry name" value="RECOMBINASES_2"/>
    <property type="match status" value="1"/>
</dbReference>
<evidence type="ECO:0000256" key="4">
    <source>
        <dbReference type="ARBA" id="ARBA00023172"/>
    </source>
</evidence>
<dbReference type="InterPro" id="IPR002622">
    <property type="entry name" value="Transposase_14"/>
</dbReference>
<dbReference type="InterPro" id="IPR006118">
    <property type="entry name" value="Recombinase_CS"/>
</dbReference>
<accession>A0A251ZTQ5</accession>
<dbReference type="SUPFAM" id="SSF46689">
    <property type="entry name" value="Homeodomain-like"/>
    <property type="match status" value="1"/>
</dbReference>
<comment type="similarity">
    <text evidence="1">Belongs to the site-specific recombinase resolvase family.</text>
</comment>
<evidence type="ECO:0000256" key="5">
    <source>
        <dbReference type="PIRSR" id="PIRSR606118-50"/>
    </source>
</evidence>
<keyword evidence="4" id="KW-0233">DNA recombination</keyword>
<reference evidence="8" key="1">
    <citation type="submission" date="2014-06" db="EMBL/GenBank/DDBJ databases">
        <authorList>
            <person name="Winans N.J."/>
            <person name="Newell P.D."/>
            <person name="Douglas A.E."/>
        </authorList>
    </citation>
    <scope>NUCLEOTIDE SEQUENCE [LARGE SCALE GENOMIC DNA]</scope>
    <source>
        <strain evidence="8">DmL_052</strain>
    </source>
</reference>
<name>A0A251ZTQ5_9PROT</name>
<dbReference type="AlphaFoldDB" id="A0A251ZTQ5"/>
<dbReference type="InterPro" id="IPR036388">
    <property type="entry name" value="WH-like_DNA-bd_sf"/>
</dbReference>
<dbReference type="PANTHER" id="PTHR30461">
    <property type="entry name" value="DNA-INVERTASE FROM LAMBDOID PROPHAGE"/>
    <property type="match status" value="1"/>
</dbReference>
<dbReference type="EMBL" id="JOPB01000008">
    <property type="protein sequence ID" value="OUI78047.1"/>
    <property type="molecule type" value="Genomic_DNA"/>
</dbReference>
<evidence type="ECO:0000256" key="2">
    <source>
        <dbReference type="ARBA" id="ARBA00022908"/>
    </source>
</evidence>
<protein>
    <recommendedName>
        <fullName evidence="6">Resolvase/invertase-type recombinase catalytic domain-containing protein</fullName>
    </recommendedName>
</protein>
<dbReference type="PROSITE" id="PS51736">
    <property type="entry name" value="RECOMBINASES_3"/>
    <property type="match status" value="1"/>
</dbReference>
<dbReference type="Pfam" id="PF00239">
    <property type="entry name" value="Resolvase"/>
    <property type="match status" value="1"/>
</dbReference>
<gene>
    <name evidence="7" type="ORF">HK18_10905</name>
</gene>
<dbReference type="PANTHER" id="PTHR30461:SF26">
    <property type="entry name" value="RESOLVASE HOMOLOG YNEB"/>
    <property type="match status" value="1"/>
</dbReference>
<dbReference type="Gene3D" id="3.40.50.1390">
    <property type="entry name" value="Resolvase, N-terminal catalytic domain"/>
    <property type="match status" value="1"/>
</dbReference>
<dbReference type="InterPro" id="IPR006119">
    <property type="entry name" value="Resolv_N"/>
</dbReference>
<dbReference type="GO" id="GO:0015074">
    <property type="term" value="P:DNA integration"/>
    <property type="evidence" value="ECO:0007669"/>
    <property type="project" value="UniProtKB-KW"/>
</dbReference>
<feature type="active site" description="O-(5'-phospho-DNA)-serine intermediate" evidence="5">
    <location>
        <position position="9"/>
    </location>
</feature>
<proteinExistence type="inferred from homology"/>
<evidence type="ECO:0000313" key="7">
    <source>
        <dbReference type="EMBL" id="OUI78047.1"/>
    </source>
</evidence>
<dbReference type="InterPro" id="IPR009057">
    <property type="entry name" value="Homeodomain-like_sf"/>
</dbReference>
<organism evidence="7 8">
    <name type="scientific">Commensalibacter intestini</name>
    <dbReference type="NCBI Taxonomy" id="479936"/>
    <lineage>
        <taxon>Bacteria</taxon>
        <taxon>Pseudomonadati</taxon>
        <taxon>Pseudomonadota</taxon>
        <taxon>Alphaproteobacteria</taxon>
        <taxon>Acetobacterales</taxon>
        <taxon>Acetobacteraceae</taxon>
    </lineage>
</organism>
<sequence length="205" mass="22782">MLYGYCRVSTNKKDKETGAYVQTTDLQRDALLSRGVLAENIYEDRISGTTKERVGLNELLDKLQPGDSVVVWKLDRLGRSTINLLELAKALRKQGVNIISIQDGIDTSGKFGEFLLTILGACAELERENIRERVTAGIAISIANGGRIGRKKALNIYARKEVIEQFLSGKSITQISRTFNVGRSTIHRTLQNEGISALSRKENKE</sequence>
<feature type="domain" description="Resolvase/invertase-type recombinase catalytic" evidence="6">
    <location>
        <begin position="1"/>
        <end position="145"/>
    </location>
</feature>
<dbReference type="Pfam" id="PF01710">
    <property type="entry name" value="HTH_Tnp_IS630"/>
    <property type="match status" value="1"/>
</dbReference>
<keyword evidence="3" id="KW-0238">DNA-binding</keyword>
<evidence type="ECO:0000259" key="6">
    <source>
        <dbReference type="PROSITE" id="PS51736"/>
    </source>
</evidence>
<dbReference type="Gene3D" id="1.10.10.10">
    <property type="entry name" value="Winged helix-like DNA-binding domain superfamily/Winged helix DNA-binding domain"/>
    <property type="match status" value="1"/>
</dbReference>
<keyword evidence="2" id="KW-0229">DNA integration</keyword>
<dbReference type="GO" id="GO:0003677">
    <property type="term" value="F:DNA binding"/>
    <property type="evidence" value="ECO:0007669"/>
    <property type="project" value="UniProtKB-KW"/>
</dbReference>
<dbReference type="InterPro" id="IPR036162">
    <property type="entry name" value="Resolvase-like_N_sf"/>
</dbReference>
<evidence type="ECO:0000256" key="1">
    <source>
        <dbReference type="ARBA" id="ARBA00009913"/>
    </source>
</evidence>
<keyword evidence="8" id="KW-1185">Reference proteome</keyword>